<dbReference type="AlphaFoldDB" id="A0A4Q1HNF7"/>
<dbReference type="RefSeq" id="WP_129148403.1">
    <property type="nucleotide sequence ID" value="NZ_JBHSDO010000016.1"/>
</dbReference>
<proteinExistence type="predicted"/>
<keyword evidence="2" id="KW-0732">Signal</keyword>
<dbReference type="InterPro" id="IPR018718">
    <property type="entry name" value="DUF2242"/>
</dbReference>
<sequence>MSTATPYVRGAVLASACAALLLAGCASDKPKYAETFSDKGTYTRDYPVPGKDACEAARRALLSQGYTIQKAKDDGVDAIKNFQGQDQTHTQLSMHVVCATDGRDGRHSTAFVNAVQDHYIIKKNSTSAGVGLSVLGSVSMPFGSSDDSLSKIASETIDAPDFYDNFFGLMTRYMPAPESGAAAKDQAAKDQAAKDQAAKDQAAKDQAAKDQAAKDQANHAAGGDPSSGDGAQPGAGETP</sequence>
<dbReference type="EMBL" id="PYAL01000001">
    <property type="protein sequence ID" value="RXN92439.1"/>
    <property type="molecule type" value="Genomic_DNA"/>
</dbReference>
<protein>
    <submittedName>
        <fullName evidence="3">DUF2242 domain-containing protein</fullName>
    </submittedName>
</protein>
<keyword evidence="4" id="KW-1185">Reference proteome</keyword>
<evidence type="ECO:0000256" key="1">
    <source>
        <dbReference type="SAM" id="MobiDB-lite"/>
    </source>
</evidence>
<evidence type="ECO:0000256" key="2">
    <source>
        <dbReference type="SAM" id="SignalP"/>
    </source>
</evidence>
<organism evidence="3 4">
    <name type="scientific">Achromobacter aloeverae</name>
    <dbReference type="NCBI Taxonomy" id="1750518"/>
    <lineage>
        <taxon>Bacteria</taxon>
        <taxon>Pseudomonadati</taxon>
        <taxon>Pseudomonadota</taxon>
        <taxon>Betaproteobacteria</taxon>
        <taxon>Burkholderiales</taxon>
        <taxon>Alcaligenaceae</taxon>
        <taxon>Achromobacter</taxon>
    </lineage>
</organism>
<feature type="chain" id="PRO_5020416089" evidence="2">
    <location>
        <begin position="29"/>
        <end position="239"/>
    </location>
</feature>
<feature type="compositionally biased region" description="Basic and acidic residues" evidence="1">
    <location>
        <begin position="186"/>
        <end position="217"/>
    </location>
</feature>
<feature type="region of interest" description="Disordered" evidence="1">
    <location>
        <begin position="180"/>
        <end position="239"/>
    </location>
</feature>
<dbReference type="Pfam" id="PF10001">
    <property type="entry name" value="DUF2242"/>
    <property type="match status" value="1"/>
</dbReference>
<dbReference type="Proteomes" id="UP000290849">
    <property type="component" value="Unassembled WGS sequence"/>
</dbReference>
<feature type="signal peptide" evidence="2">
    <location>
        <begin position="1"/>
        <end position="28"/>
    </location>
</feature>
<reference evidence="3 4" key="1">
    <citation type="journal article" date="2017" name="Int. J. Syst. Evol. Microbiol.">
        <title>Achromobacter aloeverae sp. nov., isolated from the root of Aloe vera (L.) Burm.f.</title>
        <authorList>
            <person name="Kuncharoen N."/>
            <person name="Muramatsu Y."/>
            <person name="Shibata C."/>
            <person name="Kamakura Y."/>
            <person name="Nakagawa Y."/>
            <person name="Tanasupawat S."/>
        </authorList>
    </citation>
    <scope>NUCLEOTIDE SEQUENCE [LARGE SCALE GENOMIC DNA]</scope>
    <source>
        <strain evidence="3 4">AVA-1</strain>
    </source>
</reference>
<evidence type="ECO:0000313" key="3">
    <source>
        <dbReference type="EMBL" id="RXN92439.1"/>
    </source>
</evidence>
<evidence type="ECO:0000313" key="4">
    <source>
        <dbReference type="Proteomes" id="UP000290849"/>
    </source>
</evidence>
<name>A0A4Q1HNF7_9BURK</name>
<gene>
    <name evidence="3" type="ORF">C7R54_01390</name>
</gene>
<feature type="compositionally biased region" description="Low complexity" evidence="1">
    <location>
        <begin position="221"/>
        <end position="239"/>
    </location>
</feature>
<accession>A0A4Q1HNF7</accession>
<dbReference type="OrthoDB" id="8588389at2"/>
<comment type="caution">
    <text evidence="3">The sequence shown here is derived from an EMBL/GenBank/DDBJ whole genome shotgun (WGS) entry which is preliminary data.</text>
</comment>